<evidence type="ECO:0008006" key="5">
    <source>
        <dbReference type="Google" id="ProtNLM"/>
    </source>
</evidence>
<name>A0A1Y2NSD6_STRFR</name>
<accession>A0A1Y2NSD6</accession>
<reference evidence="1 4" key="1">
    <citation type="submission" date="2013-05" db="EMBL/GenBank/DDBJ databases">
        <title>Genome Sequence of Streptomyces fradiae.</title>
        <authorList>
            <person name="Kirby R."/>
        </authorList>
    </citation>
    <scope>NUCLEOTIDE SEQUENCE [LARGE SCALE GENOMIC DNA]</scope>
    <source>
        <strain evidence="1 4">ATCC 10745</strain>
    </source>
</reference>
<dbReference type="EMBL" id="MIFZ01000283">
    <property type="protein sequence ID" value="OSY50405.1"/>
    <property type="molecule type" value="Genomic_DNA"/>
</dbReference>
<dbReference type="Proteomes" id="UP000194318">
    <property type="component" value="Unassembled WGS sequence"/>
</dbReference>
<reference evidence="2 3" key="2">
    <citation type="submission" date="2016-09" db="EMBL/GenBank/DDBJ databases">
        <title>Streptomyces fradiae DSM40063, a candidate organism with high potential of specific P450 cytochromes.</title>
        <authorList>
            <person name="Grumaz C."/>
            <person name="Vainshtein Y."/>
            <person name="Kirstahler P."/>
            <person name="Sohn K."/>
        </authorList>
    </citation>
    <scope>NUCLEOTIDE SEQUENCE [LARGE SCALE GENOMIC DNA]</scope>
    <source>
        <strain evidence="2 3">DSM 40063</strain>
    </source>
</reference>
<keyword evidence="4" id="KW-1185">Reference proteome</keyword>
<comment type="caution">
    <text evidence="2">The sequence shown here is derived from an EMBL/GenBank/DDBJ whole genome shotgun (WGS) entry which is preliminary data.</text>
</comment>
<sequence length="72" mass="7965">MTTRPRLVTLALCCPKDTCRHAFRADSLDTAVDQMIGHLIDAHELPEISASFHAMVAKPITLDPGIDFYKVV</sequence>
<organism evidence="2 3">
    <name type="scientific">Streptomyces fradiae ATCC 10745 = DSM 40063</name>
    <dbReference type="NCBI Taxonomy" id="1319510"/>
    <lineage>
        <taxon>Bacteria</taxon>
        <taxon>Bacillati</taxon>
        <taxon>Actinomycetota</taxon>
        <taxon>Actinomycetes</taxon>
        <taxon>Kitasatosporales</taxon>
        <taxon>Streptomycetaceae</taxon>
        <taxon>Streptomyces</taxon>
    </lineage>
</organism>
<dbReference type="RefSeq" id="WP_031135408.1">
    <property type="nucleotide sequence ID" value="NZ_ASYR01000004.1"/>
</dbReference>
<gene>
    <name evidence="2" type="ORF">BG846_03981</name>
    <name evidence="1" type="ORF">K701_04185</name>
</gene>
<evidence type="ECO:0000313" key="1">
    <source>
        <dbReference type="EMBL" id="KAF0651336.1"/>
    </source>
</evidence>
<evidence type="ECO:0000313" key="3">
    <source>
        <dbReference type="Proteomes" id="UP000194318"/>
    </source>
</evidence>
<evidence type="ECO:0000313" key="4">
    <source>
        <dbReference type="Proteomes" id="UP000731519"/>
    </source>
</evidence>
<dbReference type="Proteomes" id="UP000731519">
    <property type="component" value="Unassembled WGS sequence"/>
</dbReference>
<protein>
    <recommendedName>
        <fullName evidence="5">DUF1059 domain-containing protein</fullName>
    </recommendedName>
</protein>
<dbReference type="AlphaFoldDB" id="A0A1Y2NSD6"/>
<dbReference type="GeneID" id="91402632"/>
<dbReference type="EMBL" id="ASYR01000004">
    <property type="protein sequence ID" value="KAF0651336.1"/>
    <property type="molecule type" value="Genomic_DNA"/>
</dbReference>
<evidence type="ECO:0000313" key="2">
    <source>
        <dbReference type="EMBL" id="OSY50405.1"/>
    </source>
</evidence>
<proteinExistence type="predicted"/>